<feature type="transmembrane region" description="Helical" evidence="6">
    <location>
        <begin position="251"/>
        <end position="273"/>
    </location>
</feature>
<dbReference type="InterPro" id="IPR011701">
    <property type="entry name" value="MFS"/>
</dbReference>
<dbReference type="PANTHER" id="PTHR42718">
    <property type="entry name" value="MAJOR FACILITATOR SUPERFAMILY MULTIDRUG TRANSPORTER MFSC"/>
    <property type="match status" value="1"/>
</dbReference>
<keyword evidence="3 6" id="KW-1133">Transmembrane helix</keyword>
<feature type="transmembrane region" description="Helical" evidence="6">
    <location>
        <begin position="312"/>
        <end position="334"/>
    </location>
</feature>
<dbReference type="PANTHER" id="PTHR42718:SF35">
    <property type="entry name" value="BLL0718 PROTEIN"/>
    <property type="match status" value="1"/>
</dbReference>
<feature type="transmembrane region" description="Helical" evidence="6">
    <location>
        <begin position="373"/>
        <end position="399"/>
    </location>
</feature>
<name>A0ABD5EAU6_9ACTN</name>
<feature type="transmembrane region" description="Helical" evidence="6">
    <location>
        <begin position="444"/>
        <end position="463"/>
    </location>
</feature>
<feature type="transmembrane region" description="Helical" evidence="6">
    <location>
        <begin position="226"/>
        <end position="245"/>
    </location>
</feature>
<evidence type="ECO:0000256" key="2">
    <source>
        <dbReference type="ARBA" id="ARBA00022692"/>
    </source>
</evidence>
<keyword evidence="5" id="KW-0046">Antibiotic resistance</keyword>
<dbReference type="Proteomes" id="UP001183607">
    <property type="component" value="Unassembled WGS sequence"/>
</dbReference>
<feature type="transmembrane region" description="Helical" evidence="6">
    <location>
        <begin position="99"/>
        <end position="120"/>
    </location>
</feature>
<dbReference type="SUPFAM" id="SSF103473">
    <property type="entry name" value="MFS general substrate transporter"/>
    <property type="match status" value="1"/>
</dbReference>
<evidence type="ECO:0000313" key="8">
    <source>
        <dbReference type="EMBL" id="MDT0418488.1"/>
    </source>
</evidence>
<comment type="caution">
    <text evidence="8">The sequence shown here is derived from an EMBL/GenBank/DDBJ whole genome shotgun (WGS) entry which is preliminary data.</text>
</comment>
<dbReference type="Pfam" id="PF07690">
    <property type="entry name" value="MFS_1"/>
    <property type="match status" value="1"/>
</dbReference>
<organism evidence="8 9">
    <name type="scientific">Streptomyces evansiae</name>
    <dbReference type="NCBI Taxonomy" id="3075535"/>
    <lineage>
        <taxon>Bacteria</taxon>
        <taxon>Bacillati</taxon>
        <taxon>Actinomycetota</taxon>
        <taxon>Actinomycetes</taxon>
        <taxon>Kitasatosporales</taxon>
        <taxon>Streptomycetaceae</taxon>
        <taxon>Streptomyces</taxon>
    </lineage>
</organism>
<keyword evidence="4 6" id="KW-0472">Membrane</keyword>
<dbReference type="EMBL" id="JAVRER010000046">
    <property type="protein sequence ID" value="MDT0418488.1"/>
    <property type="molecule type" value="Genomic_DNA"/>
</dbReference>
<evidence type="ECO:0000259" key="7">
    <source>
        <dbReference type="PROSITE" id="PS50850"/>
    </source>
</evidence>
<evidence type="ECO:0000256" key="5">
    <source>
        <dbReference type="ARBA" id="ARBA00023251"/>
    </source>
</evidence>
<dbReference type="InterPro" id="IPR020846">
    <property type="entry name" value="MFS_dom"/>
</dbReference>
<feature type="transmembrane region" description="Helical" evidence="6">
    <location>
        <begin position="346"/>
        <end position="367"/>
    </location>
</feature>
<feature type="transmembrane region" description="Helical" evidence="6">
    <location>
        <begin position="285"/>
        <end position="306"/>
    </location>
</feature>
<feature type="transmembrane region" description="Helical" evidence="6">
    <location>
        <begin position="30"/>
        <end position="55"/>
    </location>
</feature>
<evidence type="ECO:0000256" key="4">
    <source>
        <dbReference type="ARBA" id="ARBA00023136"/>
    </source>
</evidence>
<feature type="transmembrane region" description="Helical" evidence="6">
    <location>
        <begin position="419"/>
        <end position="438"/>
    </location>
</feature>
<evidence type="ECO:0000256" key="3">
    <source>
        <dbReference type="ARBA" id="ARBA00022989"/>
    </source>
</evidence>
<evidence type="ECO:0000313" key="9">
    <source>
        <dbReference type="Proteomes" id="UP001183607"/>
    </source>
</evidence>
<proteinExistence type="predicted"/>
<dbReference type="PROSITE" id="PS50850">
    <property type="entry name" value="MFS"/>
    <property type="match status" value="1"/>
</dbReference>
<feature type="transmembrane region" description="Helical" evidence="6">
    <location>
        <begin position="67"/>
        <end position="87"/>
    </location>
</feature>
<dbReference type="RefSeq" id="WP_078518962.1">
    <property type="nucleotide sequence ID" value="NZ_JAVRER010000046.1"/>
</dbReference>
<accession>A0ABD5EAU6</accession>
<sequence>MSDQTADEKPQQALDAEADTAQEGLFSRHYAVATLSFAATMFLTGFTALAVVPTLPTAADALDGVSLFPLVTGCFVAASLLGGVLGGNWADRSGARRPLATGMALTVVTLLVAATSTSIWQLALGRFLDGLAAGMVAVSVNTAIGETYPDRLRPRALALMSTSWIIPSLTGPPLAGVVTEAWSWRAVFYGLAVLTLLPAIALGIVLRGRAWAVAHEHVETLPKRPAVLVAATVSVGAALGQYGVSGWDVRHAVFTVAGMTVLVLLAPRLLPAGTWRAVQGLPATVLLRGLGSGVFFTLEAFVPLMLVSHRHVSAVLIGFIFTSASVVWAGASWVQGRVLENWPRHRLVGAGALVQATAVAVAVAGTLPGVPALTAAAAMPLAAVGMGLLEPSLIVLSLVHSSAGDRGYASGAMQSNQNLGQILILGLAAAALNITLAFGTTGLAGYTTAFGLLLLPSLLLIVLSGRTRQH</sequence>
<gene>
    <name evidence="8" type="ORF">RM574_23675</name>
</gene>
<feature type="transmembrane region" description="Helical" evidence="6">
    <location>
        <begin position="187"/>
        <end position="206"/>
    </location>
</feature>
<dbReference type="InterPro" id="IPR036259">
    <property type="entry name" value="MFS_trans_sf"/>
</dbReference>
<evidence type="ECO:0000256" key="1">
    <source>
        <dbReference type="ARBA" id="ARBA00004651"/>
    </source>
</evidence>
<dbReference type="GO" id="GO:0046677">
    <property type="term" value="P:response to antibiotic"/>
    <property type="evidence" value="ECO:0007669"/>
    <property type="project" value="UniProtKB-KW"/>
</dbReference>
<keyword evidence="2 6" id="KW-0812">Transmembrane</keyword>
<comment type="subcellular location">
    <subcellularLocation>
        <location evidence="1">Cell membrane</location>
        <topology evidence="1">Multi-pass membrane protein</topology>
    </subcellularLocation>
</comment>
<evidence type="ECO:0000256" key="6">
    <source>
        <dbReference type="SAM" id="Phobius"/>
    </source>
</evidence>
<feature type="domain" description="Major facilitator superfamily (MFS) profile" evidence="7">
    <location>
        <begin position="33"/>
        <end position="468"/>
    </location>
</feature>
<dbReference type="GO" id="GO:0005886">
    <property type="term" value="C:plasma membrane"/>
    <property type="evidence" value="ECO:0007669"/>
    <property type="project" value="UniProtKB-SubCell"/>
</dbReference>
<dbReference type="AlphaFoldDB" id="A0ABD5EAU6"/>
<reference evidence="9" key="1">
    <citation type="submission" date="2023-07" db="EMBL/GenBank/DDBJ databases">
        <title>30 novel species of actinomycetes from the DSMZ collection.</title>
        <authorList>
            <person name="Nouioui I."/>
        </authorList>
    </citation>
    <scope>NUCLEOTIDE SEQUENCE [LARGE SCALE GENOMIC DNA]</scope>
    <source>
        <strain evidence="9">DSM 41982</strain>
    </source>
</reference>
<dbReference type="Gene3D" id="1.20.1250.20">
    <property type="entry name" value="MFS general substrate transporter like domains"/>
    <property type="match status" value="2"/>
</dbReference>
<protein>
    <submittedName>
        <fullName evidence="8">MFS transporter</fullName>
    </submittedName>
</protein>